<dbReference type="KEGG" id="tng:GSTEN00030127G001"/>
<name>Q4RRK5_TETNG</name>
<gene>
    <name evidence="2" type="ORF">GSTENG00030127001</name>
</gene>
<accession>Q4RRK5</accession>
<proteinExistence type="predicted"/>
<sequence length="48" mass="5311">RLGSVGDEDDDDGDEDKDYDEVVVKPRPLNEVTSLTDKTSPWTSVLSD</sequence>
<protein>
    <submittedName>
        <fullName evidence="2">Chromosome 16 SCAF15002, whole genome shotgun sequence</fullName>
    </submittedName>
</protein>
<feature type="non-terminal residue" evidence="2">
    <location>
        <position position="48"/>
    </location>
</feature>
<organism evidence="2">
    <name type="scientific">Tetraodon nigroviridis</name>
    <name type="common">Spotted green pufferfish</name>
    <name type="synonym">Chelonodon nigroviridis</name>
    <dbReference type="NCBI Taxonomy" id="99883"/>
    <lineage>
        <taxon>Eukaryota</taxon>
        <taxon>Metazoa</taxon>
        <taxon>Chordata</taxon>
        <taxon>Craniata</taxon>
        <taxon>Vertebrata</taxon>
        <taxon>Euteleostomi</taxon>
        <taxon>Actinopterygii</taxon>
        <taxon>Neopterygii</taxon>
        <taxon>Teleostei</taxon>
        <taxon>Neoteleostei</taxon>
        <taxon>Acanthomorphata</taxon>
        <taxon>Eupercaria</taxon>
        <taxon>Tetraodontiformes</taxon>
        <taxon>Tetradontoidea</taxon>
        <taxon>Tetraodontidae</taxon>
        <taxon>Tetraodon</taxon>
    </lineage>
</organism>
<reference evidence="2" key="2">
    <citation type="submission" date="2004-02" db="EMBL/GenBank/DDBJ databases">
        <authorList>
            <consortium name="Genoscope"/>
            <consortium name="Whitehead Institute Centre for Genome Research"/>
        </authorList>
    </citation>
    <scope>NUCLEOTIDE SEQUENCE</scope>
</reference>
<evidence type="ECO:0000256" key="1">
    <source>
        <dbReference type="SAM" id="MobiDB-lite"/>
    </source>
</evidence>
<dbReference type="EMBL" id="CAAE01015002">
    <property type="protein sequence ID" value="CAG08977.1"/>
    <property type="molecule type" value="Genomic_DNA"/>
</dbReference>
<feature type="non-terminal residue" evidence="2">
    <location>
        <position position="1"/>
    </location>
</feature>
<feature type="region of interest" description="Disordered" evidence="1">
    <location>
        <begin position="1"/>
        <end position="48"/>
    </location>
</feature>
<feature type="compositionally biased region" description="Polar residues" evidence="1">
    <location>
        <begin position="31"/>
        <end position="48"/>
    </location>
</feature>
<evidence type="ECO:0000313" key="2">
    <source>
        <dbReference type="EMBL" id="CAG08977.1"/>
    </source>
</evidence>
<feature type="compositionally biased region" description="Acidic residues" evidence="1">
    <location>
        <begin position="1"/>
        <end position="21"/>
    </location>
</feature>
<reference evidence="2" key="1">
    <citation type="journal article" date="2004" name="Nature">
        <title>Genome duplication in the teleost fish Tetraodon nigroviridis reveals the early vertebrate proto-karyotype.</title>
        <authorList>
            <person name="Jaillon O."/>
            <person name="Aury J.-M."/>
            <person name="Brunet F."/>
            <person name="Petit J.-L."/>
            <person name="Stange-Thomann N."/>
            <person name="Mauceli E."/>
            <person name="Bouneau L."/>
            <person name="Fischer C."/>
            <person name="Ozouf-Costaz C."/>
            <person name="Bernot A."/>
            <person name="Nicaud S."/>
            <person name="Jaffe D."/>
            <person name="Fisher S."/>
            <person name="Lutfalla G."/>
            <person name="Dossat C."/>
            <person name="Segurens B."/>
            <person name="Dasilva C."/>
            <person name="Salanoubat M."/>
            <person name="Levy M."/>
            <person name="Boudet N."/>
            <person name="Castellano S."/>
            <person name="Anthouard V."/>
            <person name="Jubin C."/>
            <person name="Castelli V."/>
            <person name="Katinka M."/>
            <person name="Vacherie B."/>
            <person name="Biemont C."/>
            <person name="Skalli Z."/>
            <person name="Cattolico L."/>
            <person name="Poulain J."/>
            <person name="De Berardinis V."/>
            <person name="Cruaud C."/>
            <person name="Duprat S."/>
            <person name="Brottier P."/>
            <person name="Coutanceau J.-P."/>
            <person name="Gouzy J."/>
            <person name="Parra G."/>
            <person name="Lardier G."/>
            <person name="Chapple C."/>
            <person name="McKernan K.J."/>
            <person name="McEwan P."/>
            <person name="Bosak S."/>
            <person name="Kellis M."/>
            <person name="Volff J.-N."/>
            <person name="Guigo R."/>
            <person name="Zody M.C."/>
            <person name="Mesirov J."/>
            <person name="Lindblad-Toh K."/>
            <person name="Birren B."/>
            <person name="Nusbaum C."/>
            <person name="Kahn D."/>
            <person name="Robinson-Rechavi M."/>
            <person name="Laudet V."/>
            <person name="Schachter V."/>
            <person name="Quetier F."/>
            <person name="Saurin W."/>
            <person name="Scarpelli C."/>
            <person name="Wincker P."/>
            <person name="Lander E.S."/>
            <person name="Weissenbach J."/>
            <person name="Roest Crollius H."/>
        </authorList>
    </citation>
    <scope>NUCLEOTIDE SEQUENCE [LARGE SCALE GENOMIC DNA]</scope>
</reference>
<dbReference type="AlphaFoldDB" id="Q4RRK5"/>